<dbReference type="Pfam" id="PF02674">
    <property type="entry name" value="Colicin_V"/>
    <property type="match status" value="1"/>
</dbReference>
<dbReference type="InterPro" id="IPR051201">
    <property type="entry name" value="Chloro_Bact_Ser_Proteases"/>
</dbReference>
<dbReference type="PANTHER" id="PTHR43343">
    <property type="entry name" value="PEPTIDASE S12"/>
    <property type="match status" value="1"/>
</dbReference>
<keyword evidence="3 9" id="KW-0645">Protease</keyword>
<feature type="transmembrane region" description="Helical" evidence="8">
    <location>
        <begin position="6"/>
        <end position="25"/>
    </location>
</feature>
<evidence type="ECO:0000256" key="4">
    <source>
        <dbReference type="ARBA" id="ARBA00022692"/>
    </source>
</evidence>
<dbReference type="Pfam" id="PF13365">
    <property type="entry name" value="Trypsin_2"/>
    <property type="match status" value="1"/>
</dbReference>
<dbReference type="PANTHER" id="PTHR43343:SF3">
    <property type="entry name" value="PROTEASE DO-LIKE 8, CHLOROPLASTIC"/>
    <property type="match status" value="1"/>
</dbReference>
<dbReference type="Gene3D" id="2.40.10.10">
    <property type="entry name" value="Trypsin-like serine proteases"/>
    <property type="match status" value="2"/>
</dbReference>
<evidence type="ECO:0000256" key="2">
    <source>
        <dbReference type="ARBA" id="ARBA00010541"/>
    </source>
</evidence>
<comment type="subcellular location">
    <subcellularLocation>
        <location evidence="1">Membrane</location>
        <topology evidence="1">Multi-pass membrane protein</topology>
    </subcellularLocation>
</comment>
<protein>
    <submittedName>
        <fullName evidence="9">MarP family serine protease</fullName>
        <ecNumber evidence="9">3.4.21.-</ecNumber>
    </submittedName>
</protein>
<organism evidence="9 10">
    <name type="scientific">Microbacterium candidum</name>
    <dbReference type="NCBI Taxonomy" id="3041922"/>
    <lineage>
        <taxon>Bacteria</taxon>
        <taxon>Bacillati</taxon>
        <taxon>Actinomycetota</taxon>
        <taxon>Actinomycetes</taxon>
        <taxon>Micrococcales</taxon>
        <taxon>Microbacteriaceae</taxon>
        <taxon>Microbacterium</taxon>
    </lineage>
</organism>
<dbReference type="RefSeq" id="WP_286289790.1">
    <property type="nucleotide sequence ID" value="NZ_JASXSZ010000005.1"/>
</dbReference>
<keyword evidence="6 8" id="KW-1133">Transmembrane helix</keyword>
<name>A0ABT7N298_9MICO</name>
<feature type="transmembrane region" description="Helical" evidence="8">
    <location>
        <begin position="59"/>
        <end position="83"/>
    </location>
</feature>
<sequence>MLVVDVILIAILIAAVVSGLMRGFFASIGTLIGLIAGAAAALWLVPLLASFIPAPGWRAFTTVAASIAFLALGSWAGSALGLLVRRGVDRTPLRPVERLFGGVASLVIAALTVSLVGSAIAAVGIPTVSSAVASSRVLNTIENLTPEPVAAGIAQLRADVLDGGLPSLGLALPGTTTATQPPVALDDPALATAAQSVARISGTAYACGMNVTGTGFVIAAGRLITNAHVVAGVDRPMVELPGRTAREGRVVYFDPNKDLAIVSVPGLDAAPLRLVAPLQPGASAVAEGYPYGGPFTVTPARVLSTGDVSVPNIYNNGDSVRSVYALEAGVKPGNSGGPLLTAQGTVAGLVFARDEKDASRGYAETTDELAPIVRQAESLQTPVASTRCTG</sequence>
<keyword evidence="7 8" id="KW-0472">Membrane</keyword>
<reference evidence="9 10" key="1">
    <citation type="submission" date="2023-06" db="EMBL/GenBank/DDBJ databases">
        <title>Microbacterium sp. nov., isolated from a waste landfill.</title>
        <authorList>
            <person name="Wen W."/>
        </authorList>
    </citation>
    <scope>NUCLEOTIDE SEQUENCE [LARGE SCALE GENOMIC DNA]</scope>
    <source>
        <strain evidence="9 10">ASV49</strain>
    </source>
</reference>
<keyword evidence="4 8" id="KW-0812">Transmembrane</keyword>
<dbReference type="EMBL" id="JASXSZ010000005">
    <property type="protein sequence ID" value="MDL9980834.1"/>
    <property type="molecule type" value="Genomic_DNA"/>
</dbReference>
<comment type="similarity">
    <text evidence="2">Belongs to the peptidase S1C family.</text>
</comment>
<dbReference type="NCBIfam" id="NF033740">
    <property type="entry name" value="MarP_fam_protase"/>
    <property type="match status" value="1"/>
</dbReference>
<dbReference type="Proteomes" id="UP001235064">
    <property type="component" value="Unassembled WGS sequence"/>
</dbReference>
<feature type="transmembrane region" description="Helical" evidence="8">
    <location>
        <begin position="103"/>
        <end position="125"/>
    </location>
</feature>
<evidence type="ECO:0000256" key="8">
    <source>
        <dbReference type="SAM" id="Phobius"/>
    </source>
</evidence>
<evidence type="ECO:0000256" key="3">
    <source>
        <dbReference type="ARBA" id="ARBA00022670"/>
    </source>
</evidence>
<dbReference type="InterPro" id="IPR001940">
    <property type="entry name" value="Peptidase_S1C"/>
</dbReference>
<evidence type="ECO:0000256" key="1">
    <source>
        <dbReference type="ARBA" id="ARBA00004141"/>
    </source>
</evidence>
<gene>
    <name evidence="9" type="ORF">QSV35_15955</name>
</gene>
<proteinExistence type="inferred from homology"/>
<dbReference type="EC" id="3.4.21.-" evidence="9"/>
<evidence type="ECO:0000313" key="9">
    <source>
        <dbReference type="EMBL" id="MDL9980834.1"/>
    </source>
</evidence>
<dbReference type="InterPro" id="IPR003825">
    <property type="entry name" value="Colicin-V_CvpA"/>
</dbReference>
<evidence type="ECO:0000256" key="5">
    <source>
        <dbReference type="ARBA" id="ARBA00022801"/>
    </source>
</evidence>
<dbReference type="InterPro" id="IPR043504">
    <property type="entry name" value="Peptidase_S1_PA_chymotrypsin"/>
</dbReference>
<accession>A0ABT7N298</accession>
<evidence type="ECO:0000313" key="10">
    <source>
        <dbReference type="Proteomes" id="UP001235064"/>
    </source>
</evidence>
<comment type="caution">
    <text evidence="9">The sequence shown here is derived from an EMBL/GenBank/DDBJ whole genome shotgun (WGS) entry which is preliminary data.</text>
</comment>
<keyword evidence="5 9" id="KW-0378">Hydrolase</keyword>
<dbReference type="InterPro" id="IPR047680">
    <property type="entry name" value="MarP-like"/>
</dbReference>
<dbReference type="GO" id="GO:0008233">
    <property type="term" value="F:peptidase activity"/>
    <property type="evidence" value="ECO:0007669"/>
    <property type="project" value="UniProtKB-KW"/>
</dbReference>
<evidence type="ECO:0000256" key="6">
    <source>
        <dbReference type="ARBA" id="ARBA00022989"/>
    </source>
</evidence>
<dbReference type="SUPFAM" id="SSF50494">
    <property type="entry name" value="Trypsin-like serine proteases"/>
    <property type="match status" value="1"/>
</dbReference>
<dbReference type="GO" id="GO:0006508">
    <property type="term" value="P:proteolysis"/>
    <property type="evidence" value="ECO:0007669"/>
    <property type="project" value="UniProtKB-KW"/>
</dbReference>
<feature type="transmembrane region" description="Helical" evidence="8">
    <location>
        <begin position="32"/>
        <end position="53"/>
    </location>
</feature>
<dbReference type="PRINTS" id="PR00834">
    <property type="entry name" value="PROTEASES2C"/>
</dbReference>
<evidence type="ECO:0000256" key="7">
    <source>
        <dbReference type="ARBA" id="ARBA00023136"/>
    </source>
</evidence>
<keyword evidence="10" id="KW-1185">Reference proteome</keyword>
<dbReference type="InterPro" id="IPR009003">
    <property type="entry name" value="Peptidase_S1_PA"/>
</dbReference>